<proteinExistence type="predicted"/>
<feature type="transmembrane region" description="Helical" evidence="1">
    <location>
        <begin position="134"/>
        <end position="157"/>
    </location>
</feature>
<protein>
    <submittedName>
        <fullName evidence="2">Uncharacterized protein</fullName>
    </submittedName>
</protein>
<comment type="caution">
    <text evidence="2">The sequence shown here is derived from an EMBL/GenBank/DDBJ whole genome shotgun (WGS) entry which is preliminary data.</text>
</comment>
<feature type="transmembrane region" description="Helical" evidence="1">
    <location>
        <begin position="304"/>
        <end position="324"/>
    </location>
</feature>
<dbReference type="EMBL" id="BSDD01000001">
    <property type="protein sequence ID" value="GLH69266.1"/>
    <property type="molecule type" value="Genomic_DNA"/>
</dbReference>
<reference evidence="2 3" key="1">
    <citation type="journal article" date="2023" name="Antonie Van Leeuwenhoek">
        <title>Mesoterricola silvestris gen. nov., sp. nov., Mesoterricola sediminis sp. nov., Geothrix oryzae sp. nov., Geothrix edaphica sp. nov., Geothrix rubra sp. nov., and Geothrix limicola sp. nov., six novel members of Acidobacteriota isolated from soils.</title>
        <authorList>
            <person name="Itoh H."/>
            <person name="Sugisawa Y."/>
            <person name="Mise K."/>
            <person name="Xu Z."/>
            <person name="Kuniyasu M."/>
            <person name="Ushijima N."/>
            <person name="Kawano K."/>
            <person name="Kobayashi E."/>
            <person name="Shiratori Y."/>
            <person name="Masuda Y."/>
            <person name="Senoo K."/>
        </authorList>
    </citation>
    <scope>NUCLEOTIDE SEQUENCE [LARGE SCALE GENOMIC DNA]</scope>
    <source>
        <strain evidence="2 3">Red803</strain>
    </source>
</reference>
<keyword evidence="1" id="KW-0812">Transmembrane</keyword>
<dbReference type="RefSeq" id="WP_285723174.1">
    <property type="nucleotide sequence ID" value="NZ_BSDD01000001.1"/>
</dbReference>
<feature type="transmembrane region" description="Helical" evidence="1">
    <location>
        <begin position="6"/>
        <end position="32"/>
    </location>
</feature>
<keyword evidence="1" id="KW-1133">Transmembrane helix</keyword>
<feature type="transmembrane region" description="Helical" evidence="1">
    <location>
        <begin position="192"/>
        <end position="211"/>
    </location>
</feature>
<gene>
    <name evidence="2" type="ORF">GETHPA_07990</name>
</gene>
<evidence type="ECO:0000313" key="3">
    <source>
        <dbReference type="Proteomes" id="UP001165089"/>
    </source>
</evidence>
<organism evidence="2 3">
    <name type="scientific">Geothrix rubra</name>
    <dbReference type="NCBI Taxonomy" id="2927977"/>
    <lineage>
        <taxon>Bacteria</taxon>
        <taxon>Pseudomonadati</taxon>
        <taxon>Acidobacteriota</taxon>
        <taxon>Holophagae</taxon>
        <taxon>Holophagales</taxon>
        <taxon>Holophagaceae</taxon>
        <taxon>Geothrix</taxon>
    </lineage>
</organism>
<feature type="transmembrane region" description="Helical" evidence="1">
    <location>
        <begin position="263"/>
        <end position="284"/>
    </location>
</feature>
<feature type="transmembrane region" description="Helical" evidence="1">
    <location>
        <begin position="103"/>
        <end position="122"/>
    </location>
</feature>
<evidence type="ECO:0000313" key="2">
    <source>
        <dbReference type="EMBL" id="GLH69266.1"/>
    </source>
</evidence>
<accession>A0ABQ5Q4P0</accession>
<feature type="transmembrane region" description="Helical" evidence="1">
    <location>
        <begin position="218"/>
        <end position="243"/>
    </location>
</feature>
<feature type="transmembrane region" description="Helical" evidence="1">
    <location>
        <begin position="52"/>
        <end position="74"/>
    </location>
</feature>
<dbReference type="Proteomes" id="UP001165089">
    <property type="component" value="Unassembled WGS sequence"/>
</dbReference>
<keyword evidence="3" id="KW-1185">Reference proteome</keyword>
<evidence type="ECO:0000256" key="1">
    <source>
        <dbReference type="SAM" id="Phobius"/>
    </source>
</evidence>
<keyword evidence="1" id="KW-0472">Membrane</keyword>
<name>A0ABQ5Q4P0_9BACT</name>
<sequence length="332" mass="34785">MIQQPGVLALLAASALVAAFLALAAGFGLRILRRWDLRSGSDLQLALERETYLVSTLVAFALAAEVVSLFLFVFTADGLHGRFAGAMCAAGTLNAAPGGYATLLLKVANCLLAGVWLILNHADTRGYDYPLIRAKYAFLLVLAPLVWVEAFLAFRYFTGLRAEVITSCCGSLFSQGQGGLAGDLAAWPERTAMAVLAAVLGALFVAGGVLLRTGRGGYAFGLLSGLAFLAGTASLVSFVSVYLYELPTHHCPFCCLQAEYGHVGYLLYGTLLGGGIAGLGTGALMPFRRRASLAAALPALQRRLVLAALLAFGLFALVVAYQVATSSLRLGP</sequence>